<proteinExistence type="predicted"/>
<gene>
    <name evidence="2" type="ORF">ACFSC7_13565</name>
</gene>
<dbReference type="Pfam" id="PF13316">
    <property type="entry name" value="DUF4087"/>
    <property type="match status" value="1"/>
</dbReference>
<feature type="signal peptide" evidence="1">
    <location>
        <begin position="1"/>
        <end position="28"/>
    </location>
</feature>
<keyword evidence="1" id="KW-0732">Signal</keyword>
<reference evidence="3" key="1">
    <citation type="journal article" date="2019" name="Int. J. Syst. Evol. Microbiol.">
        <title>The Global Catalogue of Microorganisms (GCM) 10K type strain sequencing project: providing services to taxonomists for standard genome sequencing and annotation.</title>
        <authorList>
            <consortium name="The Broad Institute Genomics Platform"/>
            <consortium name="The Broad Institute Genome Sequencing Center for Infectious Disease"/>
            <person name="Wu L."/>
            <person name="Ma J."/>
        </authorList>
    </citation>
    <scope>NUCLEOTIDE SEQUENCE [LARGE SCALE GENOMIC DNA]</scope>
    <source>
        <strain evidence="3">JCM 3369</strain>
    </source>
</reference>
<dbReference type="RefSeq" id="WP_149892591.1">
    <property type="nucleotide sequence ID" value="NZ_JBHUFA010000004.1"/>
</dbReference>
<evidence type="ECO:0000256" key="1">
    <source>
        <dbReference type="SAM" id="SignalP"/>
    </source>
</evidence>
<dbReference type="Proteomes" id="UP001597327">
    <property type="component" value="Unassembled WGS sequence"/>
</dbReference>
<evidence type="ECO:0000313" key="3">
    <source>
        <dbReference type="Proteomes" id="UP001597327"/>
    </source>
</evidence>
<name>A0ABW4JX74_9HYPH</name>
<dbReference type="EMBL" id="JBHUFA010000004">
    <property type="protein sequence ID" value="MFD1696550.1"/>
    <property type="molecule type" value="Genomic_DNA"/>
</dbReference>
<evidence type="ECO:0000313" key="2">
    <source>
        <dbReference type="EMBL" id="MFD1696550.1"/>
    </source>
</evidence>
<sequence length="127" mass="13807">MKLTGSTAWTLAVTVLAGVFWAVAPALAAETRCGWIANPTPGNWWLTDRQATWILRTQGRDYEPLGMDRIGDISAGEYVASNGSYGYACACAHVDTTVFDGEPYITAIHSFDLIPLARCEKDPALPR</sequence>
<keyword evidence="3" id="KW-1185">Reference proteome</keyword>
<organism evidence="2 3">
    <name type="scientific">Roseibium aestuarii</name>
    <dbReference type="NCBI Taxonomy" id="2600299"/>
    <lineage>
        <taxon>Bacteria</taxon>
        <taxon>Pseudomonadati</taxon>
        <taxon>Pseudomonadota</taxon>
        <taxon>Alphaproteobacteria</taxon>
        <taxon>Hyphomicrobiales</taxon>
        <taxon>Stappiaceae</taxon>
        <taxon>Roseibium</taxon>
    </lineage>
</organism>
<comment type="caution">
    <text evidence="2">The sequence shown here is derived from an EMBL/GenBank/DDBJ whole genome shotgun (WGS) entry which is preliminary data.</text>
</comment>
<protein>
    <submittedName>
        <fullName evidence="2">DUF4087 domain-containing protein</fullName>
    </submittedName>
</protein>
<feature type="chain" id="PRO_5046715340" evidence="1">
    <location>
        <begin position="29"/>
        <end position="127"/>
    </location>
</feature>
<dbReference type="InterPro" id="IPR025145">
    <property type="entry name" value="DUF4087"/>
</dbReference>
<accession>A0ABW4JX74</accession>